<dbReference type="EMBL" id="LIHL02000007">
    <property type="protein sequence ID" value="KAF5467528.1"/>
    <property type="molecule type" value="Genomic_DNA"/>
</dbReference>
<protein>
    <recommendedName>
        <fullName evidence="6">Mini-chromosome maintenance complex-binding protein</fullName>
    </recommendedName>
</protein>
<name>A0A833XIY1_JUGRE</name>
<dbReference type="InterPro" id="IPR019140">
    <property type="entry name" value="MCM_complex-bd"/>
</dbReference>
<dbReference type="Proteomes" id="UP000619265">
    <property type="component" value="Unassembled WGS sequence"/>
</dbReference>
<reference evidence="4" key="2">
    <citation type="submission" date="2020-03" db="EMBL/GenBank/DDBJ databases">
        <title>Walnut 2.0.</title>
        <authorList>
            <person name="Marrano A."/>
            <person name="Britton M."/>
            <person name="Zimin A.V."/>
            <person name="Zaini P.A."/>
            <person name="Workman R."/>
            <person name="Puiu D."/>
            <person name="Bianco L."/>
            <person name="Allen B.J."/>
            <person name="Troggio M."/>
            <person name="Leslie C.A."/>
            <person name="Timp W."/>
            <person name="Dendekar A."/>
            <person name="Salzberg S.L."/>
            <person name="Neale D.B."/>
        </authorList>
    </citation>
    <scope>NUCLEOTIDE SEQUENCE</scope>
    <source>
        <tissue evidence="4">Leaves</tissue>
    </source>
</reference>
<dbReference type="Pfam" id="PF09739">
    <property type="entry name" value="MCM_bind"/>
    <property type="match status" value="2"/>
</dbReference>
<feature type="compositionally biased region" description="Polar residues" evidence="3">
    <location>
        <begin position="194"/>
        <end position="205"/>
    </location>
</feature>
<evidence type="ECO:0000313" key="5">
    <source>
        <dbReference type="Proteomes" id="UP000619265"/>
    </source>
</evidence>
<keyword evidence="2" id="KW-0539">Nucleus</keyword>
<comment type="caution">
    <text evidence="4">The sequence shown here is derived from an EMBL/GenBank/DDBJ whole genome shotgun (WGS) entry which is preliminary data.</text>
</comment>
<evidence type="ECO:0000256" key="2">
    <source>
        <dbReference type="ARBA" id="ARBA00023242"/>
    </source>
</evidence>
<accession>A0A833XIY1</accession>
<evidence type="ECO:0000256" key="1">
    <source>
        <dbReference type="ARBA" id="ARBA00004123"/>
    </source>
</evidence>
<organism evidence="4 5">
    <name type="scientific">Juglans regia</name>
    <name type="common">English walnut</name>
    <dbReference type="NCBI Taxonomy" id="51240"/>
    <lineage>
        <taxon>Eukaryota</taxon>
        <taxon>Viridiplantae</taxon>
        <taxon>Streptophyta</taxon>
        <taxon>Embryophyta</taxon>
        <taxon>Tracheophyta</taxon>
        <taxon>Spermatophyta</taxon>
        <taxon>Magnoliopsida</taxon>
        <taxon>eudicotyledons</taxon>
        <taxon>Gunneridae</taxon>
        <taxon>Pentapetalae</taxon>
        <taxon>rosids</taxon>
        <taxon>fabids</taxon>
        <taxon>Fagales</taxon>
        <taxon>Juglandaceae</taxon>
        <taxon>Juglans</taxon>
    </lineage>
</organism>
<evidence type="ECO:0008006" key="6">
    <source>
        <dbReference type="Google" id="ProtNLM"/>
    </source>
</evidence>
<reference evidence="4" key="1">
    <citation type="submission" date="2015-10" db="EMBL/GenBank/DDBJ databases">
        <authorList>
            <person name="Martinez-Garcia P.J."/>
            <person name="Crepeau M.W."/>
            <person name="Puiu D."/>
            <person name="Gonzalez-Ibeas D."/>
            <person name="Whalen J."/>
            <person name="Stevens K."/>
            <person name="Paul R."/>
            <person name="Butterfield T."/>
            <person name="Britton M."/>
            <person name="Reagan R."/>
            <person name="Chakraborty S."/>
            <person name="Walawage S.L."/>
            <person name="Vasquez-Gross H.A."/>
            <person name="Cardeno C."/>
            <person name="Famula R."/>
            <person name="Pratt K."/>
            <person name="Kuruganti S."/>
            <person name="Aradhya M.K."/>
            <person name="Leslie C.A."/>
            <person name="Dandekar A.M."/>
            <person name="Salzberg S.L."/>
            <person name="Wegrzyn J.L."/>
            <person name="Langley C.H."/>
            <person name="Neale D.B."/>
        </authorList>
    </citation>
    <scope>NUCLEOTIDE SEQUENCE</scope>
    <source>
        <tissue evidence="4">Leaves</tissue>
    </source>
</reference>
<gene>
    <name evidence="4" type="ORF">F2P56_017347</name>
</gene>
<evidence type="ECO:0000256" key="3">
    <source>
        <dbReference type="SAM" id="MobiDB-lite"/>
    </source>
</evidence>
<dbReference type="PANTHER" id="PTHR13489">
    <property type="entry name" value="MINI-CHROMOSOME MAINTENANCE COMPLEX-BINDING PROTEIN"/>
    <property type="match status" value="1"/>
</dbReference>
<sequence>MVGLPYDLVANPLGAVRSTFEKAAASSGFDPNGKDWGVLDLFRHFLFDQGRLSQVPILNGETIRWIQPKTLVRFRAMVQDMLGNEFYVGAYQDGSVWRTNKFRDVSQFPLGDSSPHTQVWERRLLYCVPVPGQNSWTEPSSESVVNQCKDFIPQQREKRRRMDDEAIDDMNMLVSDNGFQVSPSVKKVKEDGCPSTSSQTQDSLSEGYCSNTSMVTGIDKDFLSCLVKIYDSPESDLKLNDVFEFIGILTLDSELNEDKDDHDEPDNGFCDDVMVHLPPNKGFMLQVPRLHCLIHRKLAAPDFLRGSPMMEPKPHFVREMREVLLRHLTVVLGNDGIAAHFMLLHLLSRVHTRVDTVAVGKLSLNLTCFSKESAALFGSRLSLALKTLLPFTHCIPLTLEYLNSVSLAPKKDYETNRLKTGVLQLAEGSHIIIDETQLEAGTLNSVGMENARLLRNLMELQRPSSVGSSEVVTAEALEAWRWYLATVKSLPHSIESEMQKVVENDLVAARQADRSIGSHDFNRWLTMGRLMSLSFGETCLSLEHWQMVKELERLRRERLK</sequence>
<dbReference type="Gramene" id="Jr07_38860_p1">
    <property type="protein sequence ID" value="cds.Jr07_38860_p1"/>
    <property type="gene ID" value="Jr07_38860"/>
</dbReference>
<feature type="region of interest" description="Disordered" evidence="3">
    <location>
        <begin position="186"/>
        <end position="205"/>
    </location>
</feature>
<comment type="subcellular location">
    <subcellularLocation>
        <location evidence="1">Nucleus</location>
    </subcellularLocation>
</comment>
<evidence type="ECO:0000313" key="4">
    <source>
        <dbReference type="EMBL" id="KAF5467528.1"/>
    </source>
</evidence>
<dbReference type="GO" id="GO:0005634">
    <property type="term" value="C:nucleus"/>
    <property type="evidence" value="ECO:0007669"/>
    <property type="project" value="UniProtKB-SubCell"/>
</dbReference>
<dbReference type="PANTHER" id="PTHR13489:SF0">
    <property type="entry name" value="MINI-CHROMOSOME MAINTENANCE COMPLEX-BINDING PROTEIN"/>
    <property type="match status" value="1"/>
</dbReference>
<proteinExistence type="predicted"/>
<dbReference type="AlphaFoldDB" id="A0A833XIY1"/>